<evidence type="ECO:0000256" key="2">
    <source>
        <dbReference type="ARBA" id="ARBA00012438"/>
    </source>
</evidence>
<evidence type="ECO:0000256" key="4">
    <source>
        <dbReference type="ARBA" id="ARBA00022679"/>
    </source>
</evidence>
<feature type="domain" description="Response regulatory" evidence="10">
    <location>
        <begin position="8"/>
        <end position="125"/>
    </location>
</feature>
<dbReference type="PROSITE" id="PS50110">
    <property type="entry name" value="RESPONSE_REGULATORY"/>
    <property type="match status" value="2"/>
</dbReference>
<dbReference type="InterPro" id="IPR003594">
    <property type="entry name" value="HATPase_dom"/>
</dbReference>
<organism evidence="11 12">
    <name type="scientific">Roseimicrobium gellanilyticum</name>
    <dbReference type="NCBI Taxonomy" id="748857"/>
    <lineage>
        <taxon>Bacteria</taxon>
        <taxon>Pseudomonadati</taxon>
        <taxon>Verrucomicrobiota</taxon>
        <taxon>Verrucomicrobiia</taxon>
        <taxon>Verrucomicrobiales</taxon>
        <taxon>Verrucomicrobiaceae</taxon>
        <taxon>Roseimicrobium</taxon>
    </lineage>
</organism>
<dbReference type="Pfam" id="PF00072">
    <property type="entry name" value="Response_reg"/>
    <property type="match status" value="2"/>
</dbReference>
<dbReference type="InterPro" id="IPR004358">
    <property type="entry name" value="Sig_transdc_His_kin-like_C"/>
</dbReference>
<dbReference type="Pfam" id="PF02518">
    <property type="entry name" value="HATPase_c"/>
    <property type="match status" value="1"/>
</dbReference>
<evidence type="ECO:0000256" key="6">
    <source>
        <dbReference type="ARBA" id="ARBA00023012"/>
    </source>
</evidence>
<dbReference type="SUPFAM" id="SSF47384">
    <property type="entry name" value="Homodimeric domain of signal transducing histidine kinase"/>
    <property type="match status" value="1"/>
</dbReference>
<keyword evidence="6" id="KW-0902">Two-component regulatory system</keyword>
<dbReference type="CDD" id="cd00082">
    <property type="entry name" value="HisKA"/>
    <property type="match status" value="1"/>
</dbReference>
<dbReference type="InterPro" id="IPR001789">
    <property type="entry name" value="Sig_transdc_resp-reg_receiver"/>
</dbReference>
<dbReference type="Gene3D" id="1.10.287.130">
    <property type="match status" value="1"/>
</dbReference>
<feature type="domain" description="Histidine kinase" evidence="9">
    <location>
        <begin position="154"/>
        <end position="372"/>
    </location>
</feature>
<dbReference type="OrthoDB" id="9759607at2"/>
<dbReference type="FunFam" id="3.30.565.10:FF:000006">
    <property type="entry name" value="Sensor histidine kinase WalK"/>
    <property type="match status" value="1"/>
</dbReference>
<evidence type="ECO:0000256" key="3">
    <source>
        <dbReference type="ARBA" id="ARBA00022553"/>
    </source>
</evidence>
<evidence type="ECO:0000256" key="7">
    <source>
        <dbReference type="ARBA" id="ARBA00023136"/>
    </source>
</evidence>
<keyword evidence="5" id="KW-0418">Kinase</keyword>
<dbReference type="SMART" id="SM00448">
    <property type="entry name" value="REC"/>
    <property type="match status" value="2"/>
</dbReference>
<dbReference type="InterPro" id="IPR005467">
    <property type="entry name" value="His_kinase_dom"/>
</dbReference>
<proteinExistence type="predicted"/>
<keyword evidence="12" id="KW-1185">Reference proteome</keyword>
<dbReference type="PANTHER" id="PTHR43547">
    <property type="entry name" value="TWO-COMPONENT HISTIDINE KINASE"/>
    <property type="match status" value="1"/>
</dbReference>
<dbReference type="InterPro" id="IPR036097">
    <property type="entry name" value="HisK_dim/P_sf"/>
</dbReference>
<keyword evidence="3 8" id="KW-0597">Phosphoprotein</keyword>
<dbReference type="Gene3D" id="3.30.565.10">
    <property type="entry name" value="Histidine kinase-like ATPase, C-terminal domain"/>
    <property type="match status" value="1"/>
</dbReference>
<dbReference type="SMART" id="SM00388">
    <property type="entry name" value="HisKA"/>
    <property type="match status" value="1"/>
</dbReference>
<dbReference type="GO" id="GO:0000155">
    <property type="term" value="F:phosphorelay sensor kinase activity"/>
    <property type="evidence" value="ECO:0007669"/>
    <property type="project" value="InterPro"/>
</dbReference>
<dbReference type="SMART" id="SM00387">
    <property type="entry name" value="HATPase_c"/>
    <property type="match status" value="1"/>
</dbReference>
<gene>
    <name evidence="11" type="ORF">DES53_101578</name>
</gene>
<dbReference type="SUPFAM" id="SSF55874">
    <property type="entry name" value="ATPase domain of HSP90 chaperone/DNA topoisomerase II/histidine kinase"/>
    <property type="match status" value="1"/>
</dbReference>
<protein>
    <recommendedName>
        <fullName evidence="2">histidine kinase</fullName>
        <ecNumber evidence="2">2.7.13.3</ecNumber>
    </recommendedName>
</protein>
<dbReference type="FunFam" id="1.10.287.130:FF:000001">
    <property type="entry name" value="Two-component sensor histidine kinase"/>
    <property type="match status" value="1"/>
</dbReference>
<feature type="modified residue" description="4-aspartylphosphate" evidence="8">
    <location>
        <position position="57"/>
    </location>
</feature>
<reference evidence="11 12" key="1">
    <citation type="submission" date="2018-06" db="EMBL/GenBank/DDBJ databases">
        <title>Genomic Encyclopedia of Type Strains, Phase IV (KMG-IV): sequencing the most valuable type-strain genomes for metagenomic binning, comparative biology and taxonomic classification.</title>
        <authorList>
            <person name="Goeker M."/>
        </authorList>
    </citation>
    <scope>NUCLEOTIDE SEQUENCE [LARGE SCALE GENOMIC DNA]</scope>
    <source>
        <strain evidence="11 12">DSM 25532</strain>
    </source>
</reference>
<evidence type="ECO:0000256" key="1">
    <source>
        <dbReference type="ARBA" id="ARBA00000085"/>
    </source>
</evidence>
<dbReference type="EC" id="2.7.13.3" evidence="2"/>
<dbReference type="CDD" id="cd00075">
    <property type="entry name" value="HATPase"/>
    <property type="match status" value="1"/>
</dbReference>
<keyword evidence="4" id="KW-0808">Transferase</keyword>
<evidence type="ECO:0000313" key="12">
    <source>
        <dbReference type="Proteomes" id="UP000253426"/>
    </source>
</evidence>
<keyword evidence="7" id="KW-0472">Membrane</keyword>
<dbReference type="Pfam" id="PF00512">
    <property type="entry name" value="HisKA"/>
    <property type="match status" value="1"/>
</dbReference>
<name>A0A366HVQ5_9BACT</name>
<dbReference type="RefSeq" id="WP_113956687.1">
    <property type="nucleotide sequence ID" value="NZ_QNRR01000001.1"/>
</dbReference>
<dbReference type="InterPro" id="IPR003661">
    <property type="entry name" value="HisK_dim/P_dom"/>
</dbReference>
<dbReference type="PROSITE" id="PS50109">
    <property type="entry name" value="HIS_KIN"/>
    <property type="match status" value="1"/>
</dbReference>
<evidence type="ECO:0000256" key="8">
    <source>
        <dbReference type="PROSITE-ProRule" id="PRU00169"/>
    </source>
</evidence>
<dbReference type="EMBL" id="QNRR01000001">
    <property type="protein sequence ID" value="RBP47779.1"/>
    <property type="molecule type" value="Genomic_DNA"/>
</dbReference>
<dbReference type="InterPro" id="IPR036890">
    <property type="entry name" value="HATPase_C_sf"/>
</dbReference>
<dbReference type="PANTHER" id="PTHR43547:SF2">
    <property type="entry name" value="HYBRID SIGNAL TRANSDUCTION HISTIDINE KINASE C"/>
    <property type="match status" value="1"/>
</dbReference>
<dbReference type="InterPro" id="IPR011006">
    <property type="entry name" value="CheY-like_superfamily"/>
</dbReference>
<dbReference type="Gene3D" id="3.40.50.2300">
    <property type="match status" value="2"/>
</dbReference>
<dbReference type="AlphaFoldDB" id="A0A366HVQ5"/>
<dbReference type="SUPFAM" id="SSF52172">
    <property type="entry name" value="CheY-like"/>
    <property type="match status" value="2"/>
</dbReference>
<evidence type="ECO:0000313" key="11">
    <source>
        <dbReference type="EMBL" id="RBP47779.1"/>
    </source>
</evidence>
<comment type="catalytic activity">
    <reaction evidence="1">
        <text>ATP + protein L-histidine = ADP + protein N-phospho-L-histidine.</text>
        <dbReference type="EC" id="2.7.13.3"/>
    </reaction>
</comment>
<comment type="caution">
    <text evidence="11">The sequence shown here is derived from an EMBL/GenBank/DDBJ whole genome shotgun (WGS) entry which is preliminary data.</text>
</comment>
<dbReference type="CDD" id="cd17580">
    <property type="entry name" value="REC_2_DhkD-like"/>
    <property type="match status" value="1"/>
</dbReference>
<sequence>MTSPEPIKFLLVDDLEANLQALTALLRRDGLALLTARSGPEALELLLVHDIALAILDVQMPGMGGFELAEVMRSTDRTRQIPIIFLTAGIVDSQRRIRGYETGAVDFLAKPIEAHSLINKANTFYDLARQRQELALTNAKLAQADRLKDEFLAMLAHELRNPLAPLRNAAEILQTDAIAAEEREHALHILSRQIENMTRMIDDLLDVSRITEGKIELRKQPVSLAAVVHAATSLMRSECAARNQELTVTLMDEPVFLLADATRLEQVFGNLLTNACKYGGDGCRISVSAERAGSDVIVRVADNGTGIEPELLPRIFDLFVQASRTLDRRHGGLGIGLTLVQRILKLHSGTIEAQSEGLGHGAQFIVRLPVLTTPPVPRTNSVKPAPVTLEPPKRILIVDDNTDSARSLAILQSRQGHETRTAFSGTEALEVAAEFKPEIVVLDIGLPGMDGFEVARQIRALPELSDIFLIAMTGYGSADSRAEGRKAGFDAFLVKPIDLQELRSLMRTGRRE</sequence>
<dbReference type="Proteomes" id="UP000253426">
    <property type="component" value="Unassembled WGS sequence"/>
</dbReference>
<dbReference type="PRINTS" id="PR00344">
    <property type="entry name" value="BCTRLSENSOR"/>
</dbReference>
<evidence type="ECO:0000259" key="9">
    <source>
        <dbReference type="PROSITE" id="PS50109"/>
    </source>
</evidence>
<feature type="domain" description="Response regulatory" evidence="10">
    <location>
        <begin position="394"/>
        <end position="510"/>
    </location>
</feature>
<feature type="modified residue" description="4-aspartylphosphate" evidence="8">
    <location>
        <position position="443"/>
    </location>
</feature>
<evidence type="ECO:0000259" key="10">
    <source>
        <dbReference type="PROSITE" id="PS50110"/>
    </source>
</evidence>
<accession>A0A366HVQ5</accession>
<evidence type="ECO:0000256" key="5">
    <source>
        <dbReference type="ARBA" id="ARBA00022777"/>
    </source>
</evidence>